<dbReference type="Pfam" id="PF06119">
    <property type="entry name" value="NIDO"/>
    <property type="match status" value="1"/>
</dbReference>
<dbReference type="EMBL" id="CAIIXF020000008">
    <property type="protein sequence ID" value="CAH1793172.1"/>
    <property type="molecule type" value="Genomic_DNA"/>
</dbReference>
<dbReference type="PROSITE" id="PS51220">
    <property type="entry name" value="NIDO"/>
    <property type="match status" value="1"/>
</dbReference>
<accession>A0A8J1UMQ1</accession>
<dbReference type="OrthoDB" id="6236007at2759"/>
<organism evidence="1 2">
    <name type="scientific">Owenia fusiformis</name>
    <name type="common">Polychaete worm</name>
    <dbReference type="NCBI Taxonomy" id="6347"/>
    <lineage>
        <taxon>Eukaryota</taxon>
        <taxon>Metazoa</taxon>
        <taxon>Spiralia</taxon>
        <taxon>Lophotrochozoa</taxon>
        <taxon>Annelida</taxon>
        <taxon>Polychaeta</taxon>
        <taxon>Sedentaria</taxon>
        <taxon>Canalipalpata</taxon>
        <taxon>Sabellida</taxon>
        <taxon>Oweniida</taxon>
        <taxon>Oweniidae</taxon>
        <taxon>Owenia</taxon>
    </lineage>
</organism>
<dbReference type="Proteomes" id="UP000749559">
    <property type="component" value="Unassembled WGS sequence"/>
</dbReference>
<name>A0A8J1UMQ1_OWEFU</name>
<evidence type="ECO:0000313" key="1">
    <source>
        <dbReference type="EMBL" id="CAH1793172.1"/>
    </source>
</evidence>
<keyword evidence="2" id="KW-1185">Reference proteome</keyword>
<gene>
    <name evidence="1" type="ORF">OFUS_LOCUS18052</name>
</gene>
<protein>
    <submittedName>
        <fullName evidence="1">Uncharacterized protein</fullName>
    </submittedName>
</protein>
<proteinExistence type="predicted"/>
<dbReference type="PANTHER" id="PTHR13802">
    <property type="entry name" value="MUCIN 4-RELATED"/>
    <property type="match status" value="1"/>
</dbReference>
<dbReference type="AlphaFoldDB" id="A0A8J1UMQ1"/>
<dbReference type="GO" id="GO:0007160">
    <property type="term" value="P:cell-matrix adhesion"/>
    <property type="evidence" value="ECO:0007669"/>
    <property type="project" value="InterPro"/>
</dbReference>
<dbReference type="InterPro" id="IPR051495">
    <property type="entry name" value="Epithelial_Barrier/Signaling"/>
</dbReference>
<dbReference type="InterPro" id="IPR003886">
    <property type="entry name" value="NIDO_dom"/>
</dbReference>
<sequence length="257" mass="28385">MKLFLVLGLCLGVGAIPRGLFYPYGPSSNDTALEQSDDTSSNEIHLETEIVFFDDVHSSIFVNLNGHLSFETELPGYNADFQFPMPYKVIAGFLSDIDTTLSGDVYFREETDDRSALRRASEEVGKHFPSFSEFTASSLFIATWEDVGRYNQNFEEINTFQIIIATDGTNSFATFIYPEDGISWLKGDGKALPIEDPPAQAGFDSGDGRTYTLPGSGTDQVINYVKWTNVNVPGVWMFQIGDTFGGNIGQPEETDGK</sequence>
<comment type="caution">
    <text evidence="1">The sequence shown here is derived from an EMBL/GenBank/DDBJ whole genome shotgun (WGS) entry which is preliminary data.</text>
</comment>
<reference evidence="1" key="1">
    <citation type="submission" date="2022-03" db="EMBL/GenBank/DDBJ databases">
        <authorList>
            <person name="Martin C."/>
        </authorList>
    </citation>
    <scope>NUCLEOTIDE SEQUENCE</scope>
</reference>
<evidence type="ECO:0000313" key="2">
    <source>
        <dbReference type="Proteomes" id="UP000749559"/>
    </source>
</evidence>
<dbReference type="SMART" id="SM00539">
    <property type="entry name" value="NIDO"/>
    <property type="match status" value="1"/>
</dbReference>
<dbReference type="PANTHER" id="PTHR13802:SF65">
    <property type="entry name" value="NIDOGEN"/>
    <property type="match status" value="1"/>
</dbReference>